<evidence type="ECO:0000313" key="3">
    <source>
        <dbReference type="Proteomes" id="UP000316095"/>
    </source>
</evidence>
<dbReference type="GO" id="GO:0020037">
    <property type="term" value="F:heme binding"/>
    <property type="evidence" value="ECO:0007669"/>
    <property type="project" value="InterPro"/>
</dbReference>
<feature type="region of interest" description="Disordered" evidence="1">
    <location>
        <begin position="32"/>
        <end position="51"/>
    </location>
</feature>
<organism evidence="2 3">
    <name type="scientific">Rubinisphaera italica</name>
    <dbReference type="NCBI Taxonomy" id="2527969"/>
    <lineage>
        <taxon>Bacteria</taxon>
        <taxon>Pseudomonadati</taxon>
        <taxon>Planctomycetota</taxon>
        <taxon>Planctomycetia</taxon>
        <taxon>Planctomycetales</taxon>
        <taxon>Planctomycetaceae</taxon>
        <taxon>Rubinisphaera</taxon>
    </lineage>
</organism>
<keyword evidence="3" id="KW-1185">Reference proteome</keyword>
<dbReference type="Gene3D" id="1.20.120.10">
    <property type="entry name" value="Cytochrome c/b562"/>
    <property type="match status" value="1"/>
</dbReference>
<sequence>MVPIRSLAVNSQYALITLCGLLMVSPLHSSEPLKKTKESSGLRPLSENSSDEDVELRRSFMRAKLKASSDILEGLSNEDFLLIGSGAEKLYKMSTVEKWLYSDDEEYRQYTNEFQRDALGLVETAKEGKLDKSTLKWMELTMKCIECHRHIREN</sequence>
<dbReference type="Proteomes" id="UP000316095">
    <property type="component" value="Unassembled WGS sequence"/>
</dbReference>
<dbReference type="InterPro" id="IPR002321">
    <property type="entry name" value="Cyt_c_II"/>
</dbReference>
<dbReference type="GO" id="GO:0022900">
    <property type="term" value="P:electron transport chain"/>
    <property type="evidence" value="ECO:0007669"/>
    <property type="project" value="InterPro"/>
</dbReference>
<dbReference type="GO" id="GO:0009055">
    <property type="term" value="F:electron transfer activity"/>
    <property type="evidence" value="ECO:0007669"/>
    <property type="project" value="InterPro"/>
</dbReference>
<evidence type="ECO:0000256" key="1">
    <source>
        <dbReference type="SAM" id="MobiDB-lite"/>
    </source>
</evidence>
<dbReference type="EMBL" id="SJPG01000001">
    <property type="protein sequence ID" value="TWT59666.1"/>
    <property type="molecule type" value="Genomic_DNA"/>
</dbReference>
<proteinExistence type="predicted"/>
<dbReference type="InterPro" id="IPR010980">
    <property type="entry name" value="Cyt_c/b562"/>
</dbReference>
<gene>
    <name evidence="2" type="ORF">Pan54_03750</name>
</gene>
<name>A0A5C5X9K2_9PLAN</name>
<dbReference type="Pfam" id="PF01322">
    <property type="entry name" value="Cytochrom_C_2"/>
    <property type="match status" value="1"/>
</dbReference>
<evidence type="ECO:0000313" key="2">
    <source>
        <dbReference type="EMBL" id="TWT59666.1"/>
    </source>
</evidence>
<reference evidence="2 3" key="1">
    <citation type="submission" date="2019-02" db="EMBL/GenBank/DDBJ databases">
        <title>Deep-cultivation of Planctomycetes and their phenomic and genomic characterization uncovers novel biology.</title>
        <authorList>
            <person name="Wiegand S."/>
            <person name="Jogler M."/>
            <person name="Boedeker C."/>
            <person name="Pinto D."/>
            <person name="Vollmers J."/>
            <person name="Rivas-Marin E."/>
            <person name="Kohn T."/>
            <person name="Peeters S.H."/>
            <person name="Heuer A."/>
            <person name="Rast P."/>
            <person name="Oberbeckmann S."/>
            <person name="Bunk B."/>
            <person name="Jeske O."/>
            <person name="Meyerdierks A."/>
            <person name="Storesund J.E."/>
            <person name="Kallscheuer N."/>
            <person name="Luecker S."/>
            <person name="Lage O.M."/>
            <person name="Pohl T."/>
            <person name="Merkel B.J."/>
            <person name="Hornburger P."/>
            <person name="Mueller R.-W."/>
            <person name="Bruemmer F."/>
            <person name="Labrenz M."/>
            <person name="Spormann A.M."/>
            <person name="Op Den Camp H."/>
            <person name="Overmann J."/>
            <person name="Amann R."/>
            <person name="Jetten M.S.M."/>
            <person name="Mascher T."/>
            <person name="Medema M.H."/>
            <person name="Devos D.P."/>
            <person name="Kaster A.-K."/>
            <person name="Ovreas L."/>
            <person name="Rohde M."/>
            <person name="Galperin M.Y."/>
            <person name="Jogler C."/>
        </authorList>
    </citation>
    <scope>NUCLEOTIDE SEQUENCE [LARGE SCALE GENOMIC DNA]</scope>
    <source>
        <strain evidence="2 3">Pan54</strain>
    </source>
</reference>
<dbReference type="GO" id="GO:0005506">
    <property type="term" value="F:iron ion binding"/>
    <property type="evidence" value="ECO:0007669"/>
    <property type="project" value="InterPro"/>
</dbReference>
<dbReference type="RefSeq" id="WP_146501870.1">
    <property type="nucleotide sequence ID" value="NZ_SJPG01000001.1"/>
</dbReference>
<dbReference type="OrthoDB" id="287770at2"/>
<protein>
    <recommendedName>
        <fullName evidence="4">Cytochrome C</fullName>
    </recommendedName>
</protein>
<dbReference type="AlphaFoldDB" id="A0A5C5X9K2"/>
<accession>A0A5C5X9K2</accession>
<comment type="caution">
    <text evidence="2">The sequence shown here is derived from an EMBL/GenBank/DDBJ whole genome shotgun (WGS) entry which is preliminary data.</text>
</comment>
<dbReference type="SUPFAM" id="SSF47175">
    <property type="entry name" value="Cytochromes"/>
    <property type="match status" value="1"/>
</dbReference>
<evidence type="ECO:0008006" key="4">
    <source>
        <dbReference type="Google" id="ProtNLM"/>
    </source>
</evidence>